<name>A0A919CFN8_9ACTN</name>
<accession>A0A919CFN8</accession>
<comment type="caution">
    <text evidence="2">The sequence shown here is derived from an EMBL/GenBank/DDBJ whole genome shotgun (WGS) entry which is preliminary data.</text>
</comment>
<dbReference type="EMBL" id="BMXL01000003">
    <property type="protein sequence ID" value="GHD18894.1"/>
    <property type="molecule type" value="Genomic_DNA"/>
</dbReference>
<dbReference type="AlphaFoldDB" id="A0A919CFN8"/>
<dbReference type="Pfam" id="PF24551">
    <property type="entry name" value="SH3_Rv0428c"/>
    <property type="match status" value="1"/>
</dbReference>
<evidence type="ECO:0000259" key="1">
    <source>
        <dbReference type="Pfam" id="PF24551"/>
    </source>
</evidence>
<keyword evidence="3" id="KW-1185">Reference proteome</keyword>
<dbReference type="RefSeq" id="WP_017574194.1">
    <property type="nucleotide sequence ID" value="NZ_BMXL01000003.1"/>
</dbReference>
<dbReference type="InterPro" id="IPR056934">
    <property type="entry name" value="SH3_Rv0428c"/>
</dbReference>
<gene>
    <name evidence="2" type="ORF">GCM10007147_09540</name>
</gene>
<evidence type="ECO:0000313" key="3">
    <source>
        <dbReference type="Proteomes" id="UP000654947"/>
    </source>
</evidence>
<evidence type="ECO:0000313" key="2">
    <source>
        <dbReference type="EMBL" id="GHD18894.1"/>
    </source>
</evidence>
<proteinExistence type="predicted"/>
<protein>
    <recommendedName>
        <fullName evidence="1">Histone acetyltransferase Rv0428c-like SH3 domain-containing protein</fullName>
    </recommendedName>
</protein>
<dbReference type="Proteomes" id="UP000654947">
    <property type="component" value="Unassembled WGS sequence"/>
</dbReference>
<reference evidence="2 3" key="1">
    <citation type="journal article" date="2014" name="Int. J. Syst. Evol. Microbiol.">
        <title>Complete genome sequence of Corynebacterium casei LMG S-19264T (=DSM 44701T), isolated from a smear-ripened cheese.</title>
        <authorList>
            <consortium name="US DOE Joint Genome Institute (JGI-PGF)"/>
            <person name="Walter F."/>
            <person name="Albersmeier A."/>
            <person name="Kalinowski J."/>
            <person name="Ruckert C."/>
        </authorList>
    </citation>
    <scope>NUCLEOTIDE SEQUENCE [LARGE SCALE GENOMIC DNA]</scope>
    <source>
        <strain evidence="2 3">KCTC 19473</strain>
    </source>
</reference>
<sequence length="80" mass="8880">MHLSGRLVHRIGPEDVGKRVTVRIRLPEGGFTDIIGVVESWEEGALTLRRRDDSLAEVAEDSIAASRIVPQTPPKRRGRP</sequence>
<feature type="domain" description="Histone acetyltransferase Rv0428c-like SH3" evidence="1">
    <location>
        <begin position="15"/>
        <end position="67"/>
    </location>
</feature>
<organism evidence="2 3">
    <name type="scientific">Nocardiopsis kunsanensis</name>
    <dbReference type="NCBI Taxonomy" id="141693"/>
    <lineage>
        <taxon>Bacteria</taxon>
        <taxon>Bacillati</taxon>
        <taxon>Actinomycetota</taxon>
        <taxon>Actinomycetes</taxon>
        <taxon>Streptosporangiales</taxon>
        <taxon>Nocardiopsidaceae</taxon>
        <taxon>Nocardiopsis</taxon>
    </lineage>
</organism>